<dbReference type="OrthoDB" id="9808930at2"/>
<dbReference type="RefSeq" id="WP_057647246.1">
    <property type="nucleotide sequence ID" value="NZ_LLXU01000091.1"/>
</dbReference>
<dbReference type="EMBL" id="LLXU01000091">
    <property type="protein sequence ID" value="KRG41108.1"/>
    <property type="molecule type" value="Genomic_DNA"/>
</dbReference>
<sequence>MSEYDTSASPPPPPVTTAAPQEERTLALVAHLLGILTWFVGALVIWLISKDANPSKPFATDQSKEALNFQITIAIAYVACFILTLVSFGLLSFLGFLVWIANVVFCILAAVKANNGETYRYPVTLRLIK</sequence>
<evidence type="ECO:0000256" key="2">
    <source>
        <dbReference type="ARBA" id="ARBA00022692"/>
    </source>
</evidence>
<dbReference type="Pfam" id="PF09685">
    <property type="entry name" value="MamF_MmsF"/>
    <property type="match status" value="1"/>
</dbReference>
<dbReference type="STRING" id="676599.ARC20_11800"/>
<evidence type="ECO:0000256" key="4">
    <source>
        <dbReference type="ARBA" id="ARBA00023136"/>
    </source>
</evidence>
<feature type="transmembrane region" description="Helical" evidence="5">
    <location>
        <begin position="69"/>
        <end position="87"/>
    </location>
</feature>
<evidence type="ECO:0000256" key="3">
    <source>
        <dbReference type="ARBA" id="ARBA00022989"/>
    </source>
</evidence>
<evidence type="ECO:0008006" key="8">
    <source>
        <dbReference type="Google" id="ProtNLM"/>
    </source>
</evidence>
<comment type="caution">
    <text evidence="6">The sequence shown here is derived from an EMBL/GenBank/DDBJ whole genome shotgun (WGS) entry which is preliminary data.</text>
</comment>
<organism evidence="6 7">
    <name type="scientific">Stenotrophomonas panacihumi</name>
    <dbReference type="NCBI Taxonomy" id="676599"/>
    <lineage>
        <taxon>Bacteria</taxon>
        <taxon>Pseudomonadati</taxon>
        <taxon>Pseudomonadota</taxon>
        <taxon>Gammaproteobacteria</taxon>
        <taxon>Lysobacterales</taxon>
        <taxon>Lysobacteraceae</taxon>
        <taxon>Stenotrophomonas</taxon>
    </lineage>
</organism>
<feature type="transmembrane region" description="Helical" evidence="5">
    <location>
        <begin position="26"/>
        <end position="48"/>
    </location>
</feature>
<keyword evidence="2 5" id="KW-0812">Transmembrane</keyword>
<feature type="transmembrane region" description="Helical" evidence="5">
    <location>
        <begin position="93"/>
        <end position="111"/>
    </location>
</feature>
<evidence type="ECO:0000313" key="6">
    <source>
        <dbReference type="EMBL" id="KRG41108.1"/>
    </source>
</evidence>
<evidence type="ECO:0000256" key="1">
    <source>
        <dbReference type="ARBA" id="ARBA00004141"/>
    </source>
</evidence>
<proteinExistence type="predicted"/>
<dbReference type="Proteomes" id="UP000051802">
    <property type="component" value="Unassembled WGS sequence"/>
</dbReference>
<keyword evidence="3 5" id="KW-1133">Transmembrane helix</keyword>
<dbReference type="InterPro" id="IPR019109">
    <property type="entry name" value="MamF_MmsF"/>
</dbReference>
<name>A0A0R0AIQ2_9GAMM</name>
<dbReference type="AlphaFoldDB" id="A0A0R0AIQ2"/>
<gene>
    <name evidence="6" type="ORF">ARC20_11800</name>
</gene>
<keyword evidence="4 5" id="KW-0472">Membrane</keyword>
<evidence type="ECO:0000256" key="5">
    <source>
        <dbReference type="SAM" id="Phobius"/>
    </source>
</evidence>
<evidence type="ECO:0000313" key="7">
    <source>
        <dbReference type="Proteomes" id="UP000051802"/>
    </source>
</evidence>
<protein>
    <recommendedName>
        <fullName evidence="8">Orotate phosphoribosyltransferase</fullName>
    </recommendedName>
</protein>
<accession>A0A0R0AIQ2</accession>
<keyword evidence="7" id="KW-1185">Reference proteome</keyword>
<comment type="subcellular location">
    <subcellularLocation>
        <location evidence="1">Membrane</location>
        <topology evidence="1">Multi-pass membrane protein</topology>
    </subcellularLocation>
</comment>
<reference evidence="6 7" key="1">
    <citation type="submission" date="2015-10" db="EMBL/GenBank/DDBJ databases">
        <title>Genome sequencing and analysis of members of genus Stenotrophomonas.</title>
        <authorList>
            <person name="Patil P.P."/>
            <person name="Midha S."/>
            <person name="Patil P.B."/>
        </authorList>
    </citation>
    <scope>NUCLEOTIDE SEQUENCE [LARGE SCALE GENOMIC DNA]</scope>
    <source>
        <strain evidence="6 7">JCM 16536</strain>
    </source>
</reference>